<dbReference type="EMBL" id="FQVO01000026">
    <property type="protein sequence ID" value="SHF46696.1"/>
    <property type="molecule type" value="Genomic_DNA"/>
</dbReference>
<gene>
    <name evidence="5" type="ORF">SAMN05444408_1263</name>
</gene>
<sequence length="117" mass="13501">MYKKKIPVRTECGLHLFKEFLSGKWKLMLLFYISDGIIRPGALQKKISADRRVMTRQLDELLQDGFITKCTFDTKIPKVEYQLTPLGKSLLPLIMSLEKWGENNRDVLEAALTGKLE</sequence>
<reference evidence="6" key="1">
    <citation type="submission" date="2016-11" db="EMBL/GenBank/DDBJ databases">
        <authorList>
            <person name="Varghese N."/>
            <person name="Submissions S."/>
        </authorList>
    </citation>
    <scope>NUCLEOTIDE SEQUENCE [LARGE SCALE GENOMIC DNA]</scope>
    <source>
        <strain evidence="6">DSM 26898</strain>
    </source>
</reference>
<dbReference type="STRING" id="1302685.SAMN05444408_1263"/>
<evidence type="ECO:0000259" key="4">
    <source>
        <dbReference type="PROSITE" id="PS51118"/>
    </source>
</evidence>
<dbReference type="PROSITE" id="PS51118">
    <property type="entry name" value="HTH_HXLR"/>
    <property type="match status" value="1"/>
</dbReference>
<organism evidence="5 6">
    <name type="scientific">Chryseobacterium takakiae</name>
    <dbReference type="NCBI Taxonomy" id="1302685"/>
    <lineage>
        <taxon>Bacteria</taxon>
        <taxon>Pseudomonadati</taxon>
        <taxon>Bacteroidota</taxon>
        <taxon>Flavobacteriia</taxon>
        <taxon>Flavobacteriales</taxon>
        <taxon>Weeksellaceae</taxon>
        <taxon>Chryseobacterium group</taxon>
        <taxon>Chryseobacterium</taxon>
    </lineage>
</organism>
<dbReference type="InterPro" id="IPR036390">
    <property type="entry name" value="WH_DNA-bd_sf"/>
</dbReference>
<keyword evidence="1" id="KW-0805">Transcription regulation</keyword>
<evidence type="ECO:0000256" key="3">
    <source>
        <dbReference type="ARBA" id="ARBA00023163"/>
    </source>
</evidence>
<dbReference type="OrthoDB" id="9797599at2"/>
<evidence type="ECO:0000256" key="2">
    <source>
        <dbReference type="ARBA" id="ARBA00023125"/>
    </source>
</evidence>
<dbReference type="GO" id="GO:0003677">
    <property type="term" value="F:DNA binding"/>
    <property type="evidence" value="ECO:0007669"/>
    <property type="project" value="UniProtKB-KW"/>
</dbReference>
<name>A0A1M5BWB9_9FLAO</name>
<dbReference type="Gene3D" id="1.10.10.10">
    <property type="entry name" value="Winged helix-like DNA-binding domain superfamily/Winged helix DNA-binding domain"/>
    <property type="match status" value="1"/>
</dbReference>
<dbReference type="Proteomes" id="UP000184236">
    <property type="component" value="Unassembled WGS sequence"/>
</dbReference>
<dbReference type="InterPro" id="IPR036388">
    <property type="entry name" value="WH-like_DNA-bd_sf"/>
</dbReference>
<dbReference type="Pfam" id="PF01638">
    <property type="entry name" value="HxlR"/>
    <property type="match status" value="1"/>
</dbReference>
<protein>
    <submittedName>
        <fullName evidence="5">Transcriptional regulator, HxlR family</fullName>
    </submittedName>
</protein>
<dbReference type="AlphaFoldDB" id="A0A1M5BWB9"/>
<evidence type="ECO:0000256" key="1">
    <source>
        <dbReference type="ARBA" id="ARBA00023015"/>
    </source>
</evidence>
<evidence type="ECO:0000313" key="5">
    <source>
        <dbReference type="EMBL" id="SHF46696.1"/>
    </source>
</evidence>
<dbReference type="PANTHER" id="PTHR33204">
    <property type="entry name" value="TRANSCRIPTIONAL REGULATOR, MARR FAMILY"/>
    <property type="match status" value="1"/>
</dbReference>
<accession>A0A1M5BWB9</accession>
<evidence type="ECO:0000313" key="6">
    <source>
        <dbReference type="Proteomes" id="UP000184236"/>
    </source>
</evidence>
<dbReference type="InterPro" id="IPR002577">
    <property type="entry name" value="HTH_HxlR"/>
</dbReference>
<dbReference type="SUPFAM" id="SSF46785">
    <property type="entry name" value="Winged helix' DNA-binding domain"/>
    <property type="match status" value="1"/>
</dbReference>
<dbReference type="RefSeq" id="WP_072886330.1">
    <property type="nucleotide sequence ID" value="NZ_FQVO01000026.1"/>
</dbReference>
<dbReference type="PANTHER" id="PTHR33204:SF29">
    <property type="entry name" value="TRANSCRIPTIONAL REGULATOR"/>
    <property type="match status" value="1"/>
</dbReference>
<feature type="domain" description="HTH hxlR-type" evidence="4">
    <location>
        <begin position="12"/>
        <end position="109"/>
    </location>
</feature>
<proteinExistence type="predicted"/>
<keyword evidence="3" id="KW-0804">Transcription</keyword>
<keyword evidence="6" id="KW-1185">Reference proteome</keyword>
<keyword evidence="2" id="KW-0238">DNA-binding</keyword>